<name>A0A7Z0D3B4_9MICO</name>
<dbReference type="InterPro" id="IPR036873">
    <property type="entry name" value="Rhodanese-like_dom_sf"/>
</dbReference>
<evidence type="ECO:0000256" key="3">
    <source>
        <dbReference type="ARBA" id="ARBA00022840"/>
    </source>
</evidence>
<dbReference type="InterPro" id="IPR045886">
    <property type="entry name" value="ThiF/MoeB/HesA"/>
</dbReference>
<dbReference type="Pfam" id="PF00581">
    <property type="entry name" value="Rhodanese"/>
    <property type="match status" value="1"/>
</dbReference>
<dbReference type="GO" id="GO:0005524">
    <property type="term" value="F:ATP binding"/>
    <property type="evidence" value="ECO:0007669"/>
    <property type="project" value="UniProtKB-KW"/>
</dbReference>
<evidence type="ECO:0000256" key="5">
    <source>
        <dbReference type="SAM" id="Phobius"/>
    </source>
</evidence>
<keyword evidence="7" id="KW-0548">Nucleotidyltransferase</keyword>
<dbReference type="Gene3D" id="3.40.50.720">
    <property type="entry name" value="NAD(P)-binding Rossmann-like Domain"/>
    <property type="match status" value="1"/>
</dbReference>
<dbReference type="NCBIfam" id="NF004281">
    <property type="entry name" value="PRK05690.1"/>
    <property type="match status" value="1"/>
</dbReference>
<feature type="domain" description="Rhodanese" evidence="6">
    <location>
        <begin position="301"/>
        <end position="391"/>
    </location>
</feature>
<keyword evidence="5" id="KW-0812">Transmembrane</keyword>
<sequence length="393" mass="41501">MSKNSARPAAVEPAAELTADEIGRYSRQLILPDIGMLGQRRLKNAKVLVIGAGGLGAPALLYLAAAGVGTIGIVDDDTVDLSNLSRQVIHSMADVGRPKIDSAAESIAALNPLVRVDKHRLRLTSGNAEEIFSRYDVVLDGTDNFGTRYLISDAAADAGKPHVWGSILRFDGQVSVFYGGDAGAGDVRGPTYRDLYPESPPAGLAPSCEEAGVLGVLCSSIGSVMAGEAVKLVTGIGRTLIGRLLVFDALDMTWQEIPVATGDTPPPARPDPEPEPVHDDFTPPSVSAPELAARLADREAGRDDFELIDVRGPAEHDIVAVPGARVLPLAEFETGRALAELPSDKDIIVHCKSGGRSLRAVRLMHDAGFARAIQMDGGVLAWIDQVAPDQPKY</sequence>
<dbReference type="PANTHER" id="PTHR10953:SF102">
    <property type="entry name" value="ADENYLYLTRANSFERASE AND SULFURTRANSFERASE MOCS3"/>
    <property type="match status" value="1"/>
</dbReference>
<protein>
    <submittedName>
        <fullName evidence="7">Adenylyltransferase/sulfurtransferase</fullName>
    </submittedName>
</protein>
<reference evidence="7 8" key="1">
    <citation type="submission" date="2020-07" db="EMBL/GenBank/DDBJ databases">
        <title>Sequencing the genomes of 1000 actinobacteria strains.</title>
        <authorList>
            <person name="Klenk H.-P."/>
        </authorList>
    </citation>
    <scope>NUCLEOTIDE SEQUENCE [LARGE SCALE GENOMIC DNA]</scope>
    <source>
        <strain evidence="7 8">DSM 26341</strain>
    </source>
</reference>
<keyword evidence="5" id="KW-1133">Transmembrane helix</keyword>
<keyword evidence="3" id="KW-0067">ATP-binding</keyword>
<dbReference type="Gene3D" id="3.40.250.10">
    <property type="entry name" value="Rhodanese-like domain"/>
    <property type="match status" value="1"/>
</dbReference>
<dbReference type="CDD" id="cd00757">
    <property type="entry name" value="ThiF_MoeB_HesA_family"/>
    <property type="match status" value="1"/>
</dbReference>
<accession>A0A7Z0D3B4</accession>
<dbReference type="GO" id="GO:0004792">
    <property type="term" value="F:thiosulfate-cyanide sulfurtransferase activity"/>
    <property type="evidence" value="ECO:0007669"/>
    <property type="project" value="TreeGrafter"/>
</dbReference>
<evidence type="ECO:0000259" key="6">
    <source>
        <dbReference type="PROSITE" id="PS50206"/>
    </source>
</evidence>
<organism evidence="7 8">
    <name type="scientific">Spelaeicoccus albus</name>
    <dbReference type="NCBI Taxonomy" id="1280376"/>
    <lineage>
        <taxon>Bacteria</taxon>
        <taxon>Bacillati</taxon>
        <taxon>Actinomycetota</taxon>
        <taxon>Actinomycetes</taxon>
        <taxon>Micrococcales</taxon>
        <taxon>Brevibacteriaceae</taxon>
        <taxon>Spelaeicoccus</taxon>
    </lineage>
</organism>
<dbReference type="SUPFAM" id="SSF69572">
    <property type="entry name" value="Activating enzymes of the ubiquitin-like proteins"/>
    <property type="match status" value="1"/>
</dbReference>
<dbReference type="InterPro" id="IPR001763">
    <property type="entry name" value="Rhodanese-like_dom"/>
</dbReference>
<dbReference type="PANTHER" id="PTHR10953">
    <property type="entry name" value="UBIQUITIN-ACTIVATING ENZYME E1"/>
    <property type="match status" value="1"/>
</dbReference>
<evidence type="ECO:0000256" key="2">
    <source>
        <dbReference type="ARBA" id="ARBA00022741"/>
    </source>
</evidence>
<keyword evidence="5" id="KW-0472">Membrane</keyword>
<proteinExistence type="predicted"/>
<evidence type="ECO:0000256" key="4">
    <source>
        <dbReference type="SAM" id="MobiDB-lite"/>
    </source>
</evidence>
<keyword evidence="8" id="KW-1185">Reference proteome</keyword>
<evidence type="ECO:0000313" key="7">
    <source>
        <dbReference type="EMBL" id="NYI68099.1"/>
    </source>
</evidence>
<dbReference type="Pfam" id="PF00899">
    <property type="entry name" value="ThiF"/>
    <property type="match status" value="1"/>
</dbReference>
<dbReference type="AlphaFoldDB" id="A0A7Z0D3B4"/>
<dbReference type="GO" id="GO:0008641">
    <property type="term" value="F:ubiquitin-like modifier activating enzyme activity"/>
    <property type="evidence" value="ECO:0007669"/>
    <property type="project" value="InterPro"/>
</dbReference>
<dbReference type="GO" id="GO:0005829">
    <property type="term" value="C:cytosol"/>
    <property type="evidence" value="ECO:0007669"/>
    <property type="project" value="TreeGrafter"/>
</dbReference>
<gene>
    <name evidence="7" type="ORF">BJY26_002405</name>
</gene>
<keyword evidence="2" id="KW-0547">Nucleotide-binding</keyword>
<feature type="compositionally biased region" description="Basic and acidic residues" evidence="4">
    <location>
        <begin position="270"/>
        <end position="281"/>
    </location>
</feature>
<comment type="caution">
    <text evidence="7">The sequence shown here is derived from an EMBL/GenBank/DDBJ whole genome shotgun (WGS) entry which is preliminary data.</text>
</comment>
<dbReference type="GO" id="GO:0008146">
    <property type="term" value="F:sulfotransferase activity"/>
    <property type="evidence" value="ECO:0007669"/>
    <property type="project" value="TreeGrafter"/>
</dbReference>
<dbReference type="FunFam" id="3.40.50.720:FF:000033">
    <property type="entry name" value="Adenylyltransferase and sulfurtransferase MOCS3"/>
    <property type="match status" value="1"/>
</dbReference>
<evidence type="ECO:0000313" key="8">
    <source>
        <dbReference type="Proteomes" id="UP000539111"/>
    </source>
</evidence>
<dbReference type="InterPro" id="IPR035985">
    <property type="entry name" value="Ubiquitin-activating_enz"/>
</dbReference>
<dbReference type="RefSeq" id="WP_179428487.1">
    <property type="nucleotide sequence ID" value="NZ_JACBZP010000001.1"/>
</dbReference>
<evidence type="ECO:0000256" key="1">
    <source>
        <dbReference type="ARBA" id="ARBA00022679"/>
    </source>
</evidence>
<keyword evidence="1 7" id="KW-0808">Transferase</keyword>
<dbReference type="CDD" id="cd00158">
    <property type="entry name" value="RHOD"/>
    <property type="match status" value="1"/>
</dbReference>
<dbReference type="InterPro" id="IPR000594">
    <property type="entry name" value="ThiF_NAD_FAD-bd"/>
</dbReference>
<feature type="region of interest" description="Disordered" evidence="4">
    <location>
        <begin position="258"/>
        <end position="286"/>
    </location>
</feature>
<dbReference type="EMBL" id="JACBZP010000001">
    <property type="protein sequence ID" value="NYI68099.1"/>
    <property type="molecule type" value="Genomic_DNA"/>
</dbReference>
<feature type="transmembrane region" description="Helical" evidence="5">
    <location>
        <begin position="47"/>
        <end position="74"/>
    </location>
</feature>
<dbReference type="GO" id="GO:0016779">
    <property type="term" value="F:nucleotidyltransferase activity"/>
    <property type="evidence" value="ECO:0007669"/>
    <property type="project" value="UniProtKB-KW"/>
</dbReference>
<dbReference type="Proteomes" id="UP000539111">
    <property type="component" value="Unassembled WGS sequence"/>
</dbReference>
<dbReference type="PROSITE" id="PS50206">
    <property type="entry name" value="RHODANESE_3"/>
    <property type="match status" value="1"/>
</dbReference>
<dbReference type="SMART" id="SM00450">
    <property type="entry name" value="RHOD"/>
    <property type="match status" value="1"/>
</dbReference>